<dbReference type="PANTHER" id="PTHR46652:SF3">
    <property type="entry name" value="LEUCINE-RICH REPEAT-CONTAINING PROTEIN 9"/>
    <property type="match status" value="1"/>
</dbReference>
<dbReference type="PROSITE" id="PS51450">
    <property type="entry name" value="LRR"/>
    <property type="match status" value="3"/>
</dbReference>
<dbReference type="InterPro" id="IPR050836">
    <property type="entry name" value="SDS22/Internalin_LRR"/>
</dbReference>
<reference evidence="5" key="1">
    <citation type="submission" date="2021-02" db="EMBL/GenBank/DDBJ databases">
        <authorList>
            <person name="Nowell W R."/>
        </authorList>
    </citation>
    <scope>NUCLEOTIDE SEQUENCE</scope>
</reference>
<feature type="compositionally biased region" description="Low complexity" evidence="4">
    <location>
        <begin position="1377"/>
        <end position="1398"/>
    </location>
</feature>
<sequence>MTTDDDYDLDKLIQEELDALSLDGSIDDGDDDDEDDKNNENDVKAIESEEVLNETRQKLEREMHERLAAFENEVNVNMDRCIIDYSEIDELLKKPIGDNDIQTNVARACGIDREELDRILHNINTEELPLDSSINSDSNEYEVPKVEIIKRDVKPIETDESAESTPRQQEDPNKKLYDERLAESHRRMLADLALLEQRRKEEEERYAIVLQEQQVRLAEEYRRLQENLDETARQTQNEKLQFEALCREQERVTNERQNKMAIIIQSWYRGKRVYHKYHEEIIKRATPALKTIAKNRKKKEQMNKINADKLTKIIEKENHPKVEITSIPLPTSDRVSSPLTDVVPKQSKLQPLAVKEINRPKEDLTKKKKIISKQTIDPPISSTQILQLENPADFIPTVYPEERLPIQTKEQQRPKSSNKKQPLPKLESTQMSTSPSNSFSSDKRLNILPIKSNKTMKLSTTMTRSNTFDKNIESPISPSIENNSLANSLIRSRTFDKEMKNFQRPSMESMSTVKSIDTTSSISLNRSQTFVNESKNIPPSIESISPRKSIDITPRQIESRSDILINRPESAPPPIETVLPRKSIDFTSTLMDNRSDLLINNSKNISSSDKKTPFVKSIDVITANHSTPVKSSEAVPVKTDRPSTPRVSTPIKLDRPSTPRESVPVKPDRPSTPRVSTPRKAQVEEQHSNQSIYPFLNEARRWAEHTHDITYFNLIRSSEETIQQMPTRKPGGNLRKLPDIDSKLLIKSAKNQSPKEVHYLHLEQILTPCSLSLIGTTFPNLTHLILRQCKLVQLTGLDSCSSLIILDLEGNWIEQIHLQLNQLEYLNLSRNRLTSLLAIQTSRLKYLDVSKNRLTRLNGIETLVNLNILLATSNQLLTTIGLQGCTNLFHIDLSDNHLVEMEQIEQCPLLLTLKASSNSLIQLPNLLNSVLLHELNLSSNSLTSFDELLIGSWSPFLTHLHLSNNSFHELSSIKLPSLMELDLACNQLSDVSIVKRFINTCPVLSRLNLEQNPVLCDINEALIPENKSFKSPLSVLPHLSIEKSTELIQLYLTFLSNMTSMLIKLRQIIEHYQTEPFTLLKTIHNQCQQYYEQKKIEPIEISQMIIPTNEIKVLSEKEKGIIRLQAHWRRKLLERKLKQRQQAAQKIQARWRGYVLRQRMRTVRRYHSQQQQTFDEIDLTEFEFDEAAFDARFQRPRTPVTRIKEVWQSQQHSILPTPIIITELPLQNSSRSSSAASSRAKPIVEPLDMSARPQEMANEWGFTPSSSTAALMLKRAQKMKWNAERRHKRQHMDAYQRLQMARNNEQPPGSLRLARPVTPPVTVQPRPNRVYEWVHTQVARFDESALGNANSPRNERKRLPSLDGSTDSTSRMRPNEILQQQQQQQQQNRWSSSSISIRQPPPLLPPISGQIPRA</sequence>
<dbReference type="SUPFAM" id="SSF52058">
    <property type="entry name" value="L domain-like"/>
    <property type="match status" value="1"/>
</dbReference>
<feature type="region of interest" description="Disordered" evidence="4">
    <location>
        <begin position="1302"/>
        <end position="1323"/>
    </location>
</feature>
<dbReference type="SUPFAM" id="SSF52540">
    <property type="entry name" value="P-loop containing nucleoside triphosphate hydrolases"/>
    <property type="match status" value="1"/>
</dbReference>
<feature type="region of interest" description="Disordered" evidence="4">
    <location>
        <begin position="20"/>
        <end position="41"/>
    </location>
</feature>
<dbReference type="SMART" id="SM00364">
    <property type="entry name" value="LRR_BAC"/>
    <property type="match status" value="6"/>
</dbReference>
<comment type="caution">
    <text evidence="5">The sequence shown here is derived from an EMBL/GenBank/DDBJ whole genome shotgun (WGS) entry which is preliminary data.</text>
</comment>
<feature type="region of interest" description="Disordered" evidence="4">
    <location>
        <begin position="627"/>
        <end position="688"/>
    </location>
</feature>
<dbReference type="Pfam" id="PF00612">
    <property type="entry name" value="IQ"/>
    <property type="match status" value="3"/>
</dbReference>
<dbReference type="InterPro" id="IPR027417">
    <property type="entry name" value="P-loop_NTPase"/>
</dbReference>
<evidence type="ECO:0000313" key="5">
    <source>
        <dbReference type="EMBL" id="CAF1015893.1"/>
    </source>
</evidence>
<name>A0A814HX86_9BILA</name>
<dbReference type="Gene3D" id="3.80.10.10">
    <property type="entry name" value="Ribonuclease Inhibitor"/>
    <property type="match status" value="1"/>
</dbReference>
<proteinExistence type="predicted"/>
<dbReference type="Gene3D" id="1.20.5.190">
    <property type="match status" value="1"/>
</dbReference>
<feature type="region of interest" description="Disordered" evidence="4">
    <location>
        <begin position="152"/>
        <end position="175"/>
    </location>
</feature>
<dbReference type="Proteomes" id="UP000663832">
    <property type="component" value="Unassembled WGS sequence"/>
</dbReference>
<dbReference type="EMBL" id="CAJNOM010000086">
    <property type="protein sequence ID" value="CAF1015893.1"/>
    <property type="molecule type" value="Genomic_DNA"/>
</dbReference>
<feature type="region of interest" description="Disordered" evidence="4">
    <location>
        <begin position="405"/>
        <end position="447"/>
    </location>
</feature>
<feature type="region of interest" description="Disordered" evidence="4">
    <location>
        <begin position="1344"/>
        <end position="1414"/>
    </location>
</feature>
<feature type="coiled-coil region" evidence="3">
    <location>
        <begin position="185"/>
        <end position="241"/>
    </location>
</feature>
<feature type="compositionally biased region" description="Acidic residues" evidence="4">
    <location>
        <begin position="25"/>
        <end position="37"/>
    </location>
</feature>
<evidence type="ECO:0000313" key="6">
    <source>
        <dbReference type="Proteomes" id="UP000663832"/>
    </source>
</evidence>
<gene>
    <name evidence="5" type="ORF">QVE165_LOCUS15724</name>
</gene>
<dbReference type="InterPro" id="IPR001611">
    <property type="entry name" value="Leu-rich_rpt"/>
</dbReference>
<dbReference type="OrthoDB" id="266138at2759"/>
<keyword evidence="6" id="KW-1185">Reference proteome</keyword>
<dbReference type="InterPro" id="IPR000048">
    <property type="entry name" value="IQ_motif_EF-hand-BS"/>
</dbReference>
<keyword evidence="2" id="KW-0677">Repeat</keyword>
<evidence type="ECO:0000256" key="3">
    <source>
        <dbReference type="SAM" id="Coils"/>
    </source>
</evidence>
<keyword evidence="1" id="KW-0433">Leucine-rich repeat</keyword>
<evidence type="ECO:0000256" key="4">
    <source>
        <dbReference type="SAM" id="MobiDB-lite"/>
    </source>
</evidence>
<evidence type="ECO:0000256" key="1">
    <source>
        <dbReference type="ARBA" id="ARBA00022614"/>
    </source>
</evidence>
<dbReference type="InterPro" id="IPR032675">
    <property type="entry name" value="LRR_dom_sf"/>
</dbReference>
<organism evidence="5 6">
    <name type="scientific">Adineta steineri</name>
    <dbReference type="NCBI Taxonomy" id="433720"/>
    <lineage>
        <taxon>Eukaryota</taxon>
        <taxon>Metazoa</taxon>
        <taxon>Spiralia</taxon>
        <taxon>Gnathifera</taxon>
        <taxon>Rotifera</taxon>
        <taxon>Eurotatoria</taxon>
        <taxon>Bdelloidea</taxon>
        <taxon>Adinetida</taxon>
        <taxon>Adinetidae</taxon>
        <taxon>Adineta</taxon>
    </lineage>
</organism>
<evidence type="ECO:0000256" key="2">
    <source>
        <dbReference type="ARBA" id="ARBA00022737"/>
    </source>
</evidence>
<protein>
    <submittedName>
        <fullName evidence="5">Uncharacterized protein</fullName>
    </submittedName>
</protein>
<accession>A0A814HX86</accession>
<dbReference type="PROSITE" id="PS50096">
    <property type="entry name" value="IQ"/>
    <property type="match status" value="2"/>
</dbReference>
<feature type="compositionally biased region" description="Polar residues" evidence="4">
    <location>
        <begin position="1363"/>
        <end position="1372"/>
    </location>
</feature>
<dbReference type="CDD" id="cd23767">
    <property type="entry name" value="IQCD"/>
    <property type="match status" value="1"/>
</dbReference>
<keyword evidence="3" id="KW-0175">Coiled coil</keyword>
<feature type="compositionally biased region" description="Polar residues" evidence="4">
    <location>
        <begin position="427"/>
        <end position="440"/>
    </location>
</feature>
<dbReference type="PANTHER" id="PTHR46652">
    <property type="entry name" value="LEUCINE-RICH REPEAT AND IQ DOMAIN-CONTAINING PROTEIN 1-RELATED"/>
    <property type="match status" value="1"/>
</dbReference>
<dbReference type="SMART" id="SM00015">
    <property type="entry name" value="IQ"/>
    <property type="match status" value="3"/>
</dbReference>